<comment type="caution">
    <text evidence="2">The sequence shown here is derived from an EMBL/GenBank/DDBJ whole genome shotgun (WGS) entry which is preliminary data.</text>
</comment>
<feature type="transmembrane region" description="Helical" evidence="1">
    <location>
        <begin position="43"/>
        <end position="66"/>
    </location>
</feature>
<gene>
    <name evidence="2" type="ORF">J4051_10120</name>
</gene>
<proteinExistence type="predicted"/>
<evidence type="ECO:0000313" key="3">
    <source>
        <dbReference type="Proteomes" id="UP000681315"/>
    </source>
</evidence>
<dbReference type="Proteomes" id="UP000681315">
    <property type="component" value="Unassembled WGS sequence"/>
</dbReference>
<feature type="transmembrane region" description="Helical" evidence="1">
    <location>
        <begin position="73"/>
        <end position="96"/>
    </location>
</feature>
<evidence type="ECO:0000256" key="1">
    <source>
        <dbReference type="SAM" id="Phobius"/>
    </source>
</evidence>
<feature type="transmembrane region" description="Helical" evidence="1">
    <location>
        <begin position="7"/>
        <end position="31"/>
    </location>
</feature>
<evidence type="ECO:0000313" key="2">
    <source>
        <dbReference type="EMBL" id="MBO3098625.1"/>
    </source>
</evidence>
<keyword evidence="1" id="KW-0812">Transmembrane</keyword>
<keyword evidence="1" id="KW-1133">Transmembrane helix</keyword>
<reference evidence="2 3" key="1">
    <citation type="submission" date="2021-03" db="EMBL/GenBank/DDBJ databases">
        <title>Gelidibacter sp. nov., isolated from costal sediment.</title>
        <authorList>
            <person name="Lun K.-Y."/>
        </authorList>
    </citation>
    <scope>NUCLEOTIDE SEQUENCE [LARGE SCALE GENOMIC DNA]</scope>
    <source>
        <strain evidence="2 3">DF109</strain>
    </source>
</reference>
<name>A0ABS3SSE2_9FLAO</name>
<keyword evidence="1" id="KW-0472">Membrane</keyword>
<dbReference type="RefSeq" id="WP_208233749.1">
    <property type="nucleotide sequence ID" value="NZ_JAGEVG010000010.1"/>
</dbReference>
<feature type="transmembrane region" description="Helical" evidence="1">
    <location>
        <begin position="108"/>
        <end position="126"/>
    </location>
</feature>
<sequence length="139" mass="15899">MKNKKIIITVSAIVLAVFALLTLFLSSSVIFDWFGIRVKEGNYVLFIVWANFMSSILYLIAVYGFLKRKQWTFRVLIAALIILILAFIALQFYIYYGGVYETTTIKAMIFRMLVTLGFSLIAFFYMKNDGLSTKTKAGL</sequence>
<protein>
    <submittedName>
        <fullName evidence="2">Uncharacterized protein</fullName>
    </submittedName>
</protein>
<accession>A0ABS3SSE2</accession>
<organism evidence="2 3">
    <name type="scientific">Gelidibacter pelagius</name>
    <dbReference type="NCBI Taxonomy" id="2819985"/>
    <lineage>
        <taxon>Bacteria</taxon>
        <taxon>Pseudomonadati</taxon>
        <taxon>Bacteroidota</taxon>
        <taxon>Flavobacteriia</taxon>
        <taxon>Flavobacteriales</taxon>
        <taxon>Flavobacteriaceae</taxon>
        <taxon>Gelidibacter</taxon>
    </lineage>
</organism>
<keyword evidence="3" id="KW-1185">Reference proteome</keyword>
<dbReference type="EMBL" id="JAGEVG010000010">
    <property type="protein sequence ID" value="MBO3098625.1"/>
    <property type="molecule type" value="Genomic_DNA"/>
</dbReference>